<dbReference type="OrthoDB" id="1451423at2"/>
<protein>
    <submittedName>
        <fullName evidence="1">Conserved protein found in conjugate transposon</fullName>
    </submittedName>
</protein>
<name>G2PQD4_ALLRU</name>
<evidence type="ECO:0000313" key="1">
    <source>
        <dbReference type="EMBL" id="AEM71640.1"/>
    </source>
</evidence>
<organism evidence="1 2">
    <name type="scientific">Allomuricauda ruestringensis (strain DSM 13258 / CIP 107369 / LMG 19739 / B1)</name>
    <name type="common">Muricauda ruestringensis</name>
    <dbReference type="NCBI Taxonomy" id="886377"/>
    <lineage>
        <taxon>Bacteria</taxon>
        <taxon>Pseudomonadati</taxon>
        <taxon>Bacteroidota</taxon>
        <taxon>Flavobacteriia</taxon>
        <taxon>Flavobacteriales</taxon>
        <taxon>Flavobacteriaceae</taxon>
        <taxon>Flagellimonas</taxon>
    </lineage>
</organism>
<dbReference type="Proteomes" id="UP000008908">
    <property type="component" value="Chromosome"/>
</dbReference>
<reference evidence="1 2" key="2">
    <citation type="journal article" date="2012" name="Stand. Genomic Sci.">
        <title>Complete genome sequence of the facultatively anaerobic, appendaged bacterium Muricauda ruestringensis type strain (B1(T)).</title>
        <authorList>
            <person name="Huntemann M."/>
            <person name="Teshima H."/>
            <person name="Lapidus A."/>
            <person name="Nolan M."/>
            <person name="Lucas S."/>
            <person name="Hammon N."/>
            <person name="Deshpande S."/>
            <person name="Cheng J.F."/>
            <person name="Tapia R."/>
            <person name="Goodwin L.A."/>
            <person name="Pitluck S."/>
            <person name="Liolios K."/>
            <person name="Pagani I."/>
            <person name="Ivanova N."/>
            <person name="Mavromatis K."/>
            <person name="Mikhailova N."/>
            <person name="Pati A."/>
            <person name="Chen A."/>
            <person name="Palaniappan K."/>
            <person name="Land M."/>
            <person name="Hauser L."/>
            <person name="Pan C."/>
            <person name="Brambilla E.M."/>
            <person name="Rohde M."/>
            <person name="Spring S."/>
            <person name="Goker M."/>
            <person name="Detter J.C."/>
            <person name="Bristow J."/>
            <person name="Eisen J.A."/>
            <person name="Markowitz V."/>
            <person name="Hugenholtz P."/>
            <person name="Kyrpides N.C."/>
            <person name="Klenk H.P."/>
            <person name="Woyke T."/>
        </authorList>
    </citation>
    <scope>NUCLEOTIDE SEQUENCE [LARGE SCALE GENOMIC DNA]</scope>
    <source>
        <strain evidence="2">DSM 13258 / LMG 19739 / B1</strain>
    </source>
</reference>
<reference evidence="2" key="1">
    <citation type="submission" date="2011-08" db="EMBL/GenBank/DDBJ databases">
        <title>The complete genome of Muricauda ruestringensis DSM 13258.</title>
        <authorList>
            <person name="Lucas S."/>
            <person name="Han J."/>
            <person name="Lapidus A."/>
            <person name="Bruce D."/>
            <person name="Goodwin L."/>
            <person name="Pitluck S."/>
            <person name="Peters L."/>
            <person name="Kyrpides N."/>
            <person name="Mavromatis K."/>
            <person name="Ivanova N."/>
            <person name="Ovchinnikova G."/>
            <person name="Teshima H."/>
            <person name="Detter J.C."/>
            <person name="Tapia R."/>
            <person name="Han C."/>
            <person name="Land M."/>
            <person name="Hauser L."/>
            <person name="Markowitz V."/>
            <person name="Cheng J.-F."/>
            <person name="Hugenholtz P."/>
            <person name="Woyke T."/>
            <person name="Wu D."/>
            <person name="Spring S."/>
            <person name="Schroeder M."/>
            <person name="Brambilla E."/>
            <person name="Klenk H.-P."/>
            <person name="Eisen J.A."/>
        </authorList>
    </citation>
    <scope>NUCLEOTIDE SEQUENCE [LARGE SCALE GENOMIC DNA]</scope>
    <source>
        <strain evidence="2">DSM 13258 / LMG 19739 / B1</strain>
    </source>
</reference>
<proteinExistence type="predicted"/>
<dbReference type="RefSeq" id="WP_014033921.1">
    <property type="nucleotide sequence ID" value="NC_015945.1"/>
</dbReference>
<gene>
    <name evidence="1" type="ordered locus">Murru_2604</name>
</gene>
<dbReference type="HOGENOM" id="CLU_1003913_0_0_10"/>
<dbReference type="Pfam" id="PF13595">
    <property type="entry name" value="DUF4138"/>
    <property type="match status" value="1"/>
</dbReference>
<keyword evidence="2" id="KW-1185">Reference proteome</keyword>
<dbReference type="InterPro" id="IPR022298">
    <property type="entry name" value="Conjug_transposon_TraN"/>
</dbReference>
<dbReference type="eggNOG" id="ENOG50319UJ">
    <property type="taxonomic scope" value="Bacteria"/>
</dbReference>
<dbReference type="AlphaFoldDB" id="G2PQD4"/>
<dbReference type="STRING" id="886377.Murru_2604"/>
<evidence type="ECO:0000313" key="2">
    <source>
        <dbReference type="Proteomes" id="UP000008908"/>
    </source>
</evidence>
<accession>G2PQD4</accession>
<dbReference type="EMBL" id="CP002999">
    <property type="protein sequence ID" value="AEM71640.1"/>
    <property type="molecule type" value="Genomic_DNA"/>
</dbReference>
<dbReference type="KEGG" id="mrs:Murru_2604"/>
<sequence>MKSKEVILVVLGLFCIVVVRGQRVLDTIYTNETTNVALFFPSPVQQAVTGHEGFVFSYDREEAGYVGLLQGVEGPNSNLLVITSNGGVYAYILSYAKELLQLNHFVQKEHRIGIERPNAAKVPINSTSHRVSGHNEKIIGKLLGQNSKSLARERKKGMVFRLEDMHYIENDVYLVGAIKNRSGIDFEVGYLEVLRINGSKKRRASYQEIQLEVKQTVGLSHTIATGETIRFVLVMPKFVLGDQERLKLILRELQGNRTLEIIY</sequence>